<evidence type="ECO:0000256" key="2">
    <source>
        <dbReference type="ARBA" id="ARBA00023002"/>
    </source>
</evidence>
<evidence type="ECO:0000256" key="4">
    <source>
        <dbReference type="RuleBase" id="RU003719"/>
    </source>
</evidence>
<dbReference type="Gene3D" id="3.40.50.720">
    <property type="entry name" value="NAD(P)-binding Rossmann-like Domain"/>
    <property type="match status" value="2"/>
</dbReference>
<dbReference type="CDD" id="cd12162">
    <property type="entry name" value="2-Hacid_dh_4"/>
    <property type="match status" value="1"/>
</dbReference>
<dbReference type="EMBL" id="QPID01000003">
    <property type="protein sequence ID" value="RCU51177.1"/>
    <property type="molecule type" value="Genomic_DNA"/>
</dbReference>
<organism evidence="7 8">
    <name type="scientific">Corallincola holothuriorum</name>
    <dbReference type="NCBI Taxonomy" id="2282215"/>
    <lineage>
        <taxon>Bacteria</taxon>
        <taxon>Pseudomonadati</taxon>
        <taxon>Pseudomonadota</taxon>
        <taxon>Gammaproteobacteria</taxon>
        <taxon>Alteromonadales</taxon>
        <taxon>Psychromonadaceae</taxon>
        <taxon>Corallincola</taxon>
    </lineage>
</organism>
<feature type="domain" description="D-isomer specific 2-hydroxyacid dehydrogenase catalytic" evidence="5">
    <location>
        <begin position="11"/>
        <end position="314"/>
    </location>
</feature>
<keyword evidence="2 4" id="KW-0560">Oxidoreductase</keyword>
<evidence type="ECO:0000259" key="6">
    <source>
        <dbReference type="Pfam" id="PF02826"/>
    </source>
</evidence>
<evidence type="ECO:0000313" key="7">
    <source>
        <dbReference type="EMBL" id="RCU51177.1"/>
    </source>
</evidence>
<dbReference type="SUPFAM" id="SSF51735">
    <property type="entry name" value="NAD(P)-binding Rossmann-fold domains"/>
    <property type="match status" value="1"/>
</dbReference>
<dbReference type="AlphaFoldDB" id="A0A368NKP2"/>
<dbReference type="InterPro" id="IPR029753">
    <property type="entry name" value="D-isomer_DH_CS"/>
</dbReference>
<proteinExistence type="inferred from homology"/>
<evidence type="ECO:0000313" key="8">
    <source>
        <dbReference type="Proteomes" id="UP000252558"/>
    </source>
</evidence>
<comment type="similarity">
    <text evidence="1 4">Belongs to the D-isomer specific 2-hydroxyacid dehydrogenase family.</text>
</comment>
<dbReference type="InterPro" id="IPR050418">
    <property type="entry name" value="D-iso_2-hydroxyacid_DH_PdxB"/>
</dbReference>
<keyword evidence="8" id="KW-1185">Reference proteome</keyword>
<dbReference type="PROSITE" id="PS00670">
    <property type="entry name" value="D_2_HYDROXYACID_DH_2"/>
    <property type="match status" value="1"/>
</dbReference>
<dbReference type="PROSITE" id="PS00671">
    <property type="entry name" value="D_2_HYDROXYACID_DH_3"/>
    <property type="match status" value="1"/>
</dbReference>
<dbReference type="InterPro" id="IPR036291">
    <property type="entry name" value="NAD(P)-bd_dom_sf"/>
</dbReference>
<dbReference type="Pfam" id="PF00389">
    <property type="entry name" value="2-Hacid_dh"/>
    <property type="match status" value="1"/>
</dbReference>
<dbReference type="InterPro" id="IPR006139">
    <property type="entry name" value="D-isomer_2_OHA_DH_cat_dom"/>
</dbReference>
<dbReference type="Proteomes" id="UP000252558">
    <property type="component" value="Unassembled WGS sequence"/>
</dbReference>
<dbReference type="SUPFAM" id="SSF52283">
    <property type="entry name" value="Formate/glycerate dehydrogenase catalytic domain-like"/>
    <property type="match status" value="1"/>
</dbReference>
<dbReference type="InterPro" id="IPR006140">
    <property type="entry name" value="D-isomer_DH_NAD-bd"/>
</dbReference>
<sequence>MLYGVVLDLDTLHPQDLDLSKLDRCVTKWQYHGHTAPSQLHERLANAEVIVTNKVVIDAAAIAAAPDLKLICVAATGVNNIDLIACHEHNITVCNCRNYGTASVVQHTFSLILALANQLPANQKLIDSQKWQNAAQFCLLNHPPQQLAGKCLGIVGYGTLGKAVAHVAEALGMIVLIAERADAESVRPGRVNFKRLLRNADVLSLHCPLTADTRNLLSAEMLALMKPNALLINTARGGLVDEQALVKALQQNKLGGAGVDVLSYEPPNNGNDLLDTQLDNLIVTPHIAWASAEARQMLVDQLVENIIAAQNGLPIRTLAP</sequence>
<feature type="domain" description="D-isomer specific 2-hydroxyacid dehydrogenase NAD-binding" evidence="6">
    <location>
        <begin position="110"/>
        <end position="288"/>
    </location>
</feature>
<dbReference type="OrthoDB" id="9805416at2"/>
<name>A0A368NKP2_9GAMM</name>
<dbReference type="Pfam" id="PF02826">
    <property type="entry name" value="2-Hacid_dh_C"/>
    <property type="match status" value="1"/>
</dbReference>
<gene>
    <name evidence="7" type="ORF">DU002_07030</name>
</gene>
<comment type="caution">
    <text evidence="7">The sequence shown here is derived from an EMBL/GenBank/DDBJ whole genome shotgun (WGS) entry which is preliminary data.</text>
</comment>
<evidence type="ECO:0000256" key="3">
    <source>
        <dbReference type="ARBA" id="ARBA00023027"/>
    </source>
</evidence>
<reference evidence="7 8" key="1">
    <citation type="submission" date="2018-07" db="EMBL/GenBank/DDBJ databases">
        <title>Corallincola holothuriorum sp. nov., a new facultative anaerobe isolated from sea cucumber Apostichopus japonicus.</title>
        <authorList>
            <person name="Xia H."/>
        </authorList>
    </citation>
    <scope>NUCLEOTIDE SEQUENCE [LARGE SCALE GENOMIC DNA]</scope>
    <source>
        <strain evidence="7 8">C4</strain>
    </source>
</reference>
<dbReference type="PANTHER" id="PTHR43761:SF1">
    <property type="entry name" value="D-ISOMER SPECIFIC 2-HYDROXYACID DEHYDROGENASE CATALYTIC DOMAIN-CONTAINING PROTEIN-RELATED"/>
    <property type="match status" value="1"/>
</dbReference>
<protein>
    <submittedName>
        <fullName evidence="7">D-2-hydroxyacid dehydrogenase</fullName>
    </submittedName>
</protein>
<dbReference type="PANTHER" id="PTHR43761">
    <property type="entry name" value="D-ISOMER SPECIFIC 2-HYDROXYACID DEHYDROGENASE FAMILY PROTEIN (AFU_ORTHOLOGUE AFUA_1G13630)"/>
    <property type="match status" value="1"/>
</dbReference>
<dbReference type="GO" id="GO:0016616">
    <property type="term" value="F:oxidoreductase activity, acting on the CH-OH group of donors, NAD or NADP as acceptor"/>
    <property type="evidence" value="ECO:0007669"/>
    <property type="project" value="InterPro"/>
</dbReference>
<evidence type="ECO:0000256" key="1">
    <source>
        <dbReference type="ARBA" id="ARBA00005854"/>
    </source>
</evidence>
<keyword evidence="3" id="KW-0520">NAD</keyword>
<accession>A0A368NKP2</accession>
<evidence type="ECO:0000259" key="5">
    <source>
        <dbReference type="Pfam" id="PF00389"/>
    </source>
</evidence>
<dbReference type="GO" id="GO:0051287">
    <property type="term" value="F:NAD binding"/>
    <property type="evidence" value="ECO:0007669"/>
    <property type="project" value="InterPro"/>
</dbReference>